<protein>
    <recommendedName>
        <fullName evidence="5">Non-haem dioxygenase N-terminal domain-containing protein</fullName>
    </recommendedName>
</protein>
<feature type="region of interest" description="Disordered" evidence="4">
    <location>
        <begin position="135"/>
        <end position="173"/>
    </location>
</feature>
<dbReference type="STRING" id="200361.A0A452XBU4"/>
<name>A0A452XBU4_AEGTS</name>
<dbReference type="Pfam" id="PF14226">
    <property type="entry name" value="DIOX_N"/>
    <property type="match status" value="1"/>
</dbReference>
<dbReference type="InterPro" id="IPR027443">
    <property type="entry name" value="IPNS-like_sf"/>
</dbReference>
<keyword evidence="7" id="KW-1185">Reference proteome</keyword>
<dbReference type="Gramene" id="AET0Gv20010400.2">
    <property type="protein sequence ID" value="AET0Gv20010400.2"/>
    <property type="gene ID" value="AET0Gv20010400"/>
</dbReference>
<proteinExistence type="predicted"/>
<feature type="compositionally biased region" description="Basic residues" evidence="4">
    <location>
        <begin position="135"/>
        <end position="155"/>
    </location>
</feature>
<feature type="domain" description="Non-haem dioxygenase N-terminal" evidence="5">
    <location>
        <begin position="3"/>
        <end position="57"/>
    </location>
</feature>
<reference evidence="7" key="1">
    <citation type="journal article" date="2014" name="Science">
        <title>Ancient hybridizations among the ancestral genomes of bread wheat.</title>
        <authorList>
            <consortium name="International Wheat Genome Sequencing Consortium,"/>
            <person name="Marcussen T."/>
            <person name="Sandve S.R."/>
            <person name="Heier L."/>
            <person name="Spannagl M."/>
            <person name="Pfeifer M."/>
            <person name="Jakobsen K.S."/>
            <person name="Wulff B.B."/>
            <person name="Steuernagel B."/>
            <person name="Mayer K.F."/>
            <person name="Olsen O.A."/>
        </authorList>
    </citation>
    <scope>NUCLEOTIDE SEQUENCE [LARGE SCALE GENOMIC DNA]</scope>
    <source>
        <strain evidence="7">cv. AL8/78</strain>
    </source>
</reference>
<evidence type="ECO:0000313" key="7">
    <source>
        <dbReference type="Proteomes" id="UP000015105"/>
    </source>
</evidence>
<keyword evidence="2" id="KW-0560">Oxidoreductase</keyword>
<dbReference type="EnsemblPlants" id="AET0Gv20010400.2">
    <property type="protein sequence ID" value="AET0Gv20010400.2"/>
    <property type="gene ID" value="AET0Gv20010400"/>
</dbReference>
<evidence type="ECO:0000313" key="6">
    <source>
        <dbReference type="EnsemblPlants" id="AET0Gv20010400.2"/>
    </source>
</evidence>
<sequence length="173" mass="18962">RAVNHGVPRELMARALDLSAAFFALPDEEKGKVRPAEGPSASPLPVGYARQPAHSADKNEYLLLFNPKLGLNHYPAQPPGFRDALEECYAKLTDQGLLIQDILSECMGLPPGFLAEYNADRASLLPGDILRREQRHQRARGRQLHHLRPAGRRRGPGGARGGRPLGPRRARGG</sequence>
<dbReference type="AlphaFoldDB" id="A0A452XBU4"/>
<accession>A0A452XBU4</accession>
<dbReference type="Gene3D" id="2.60.120.330">
    <property type="entry name" value="B-lactam Antibiotic, Isopenicillin N Synthase, Chain"/>
    <property type="match status" value="1"/>
</dbReference>
<reference evidence="6" key="3">
    <citation type="submission" date="2019-03" db="UniProtKB">
        <authorList>
            <consortium name="EnsemblPlants"/>
        </authorList>
    </citation>
    <scope>IDENTIFICATION</scope>
</reference>
<reference evidence="7" key="2">
    <citation type="journal article" date="2017" name="Nat. Plants">
        <title>The Aegilops tauschii genome reveals multiple impacts of transposons.</title>
        <authorList>
            <person name="Zhao G."/>
            <person name="Zou C."/>
            <person name="Li K."/>
            <person name="Wang K."/>
            <person name="Li T."/>
            <person name="Gao L."/>
            <person name="Zhang X."/>
            <person name="Wang H."/>
            <person name="Yang Z."/>
            <person name="Liu X."/>
            <person name="Jiang W."/>
            <person name="Mao L."/>
            <person name="Kong X."/>
            <person name="Jiao Y."/>
            <person name="Jia J."/>
        </authorList>
    </citation>
    <scope>NUCLEOTIDE SEQUENCE [LARGE SCALE GENOMIC DNA]</scope>
    <source>
        <strain evidence="7">cv. AL8/78</strain>
    </source>
</reference>
<dbReference type="InterPro" id="IPR026992">
    <property type="entry name" value="DIOX_N"/>
</dbReference>
<evidence type="ECO:0000256" key="3">
    <source>
        <dbReference type="ARBA" id="ARBA00023004"/>
    </source>
</evidence>
<dbReference type="GO" id="GO:0046872">
    <property type="term" value="F:metal ion binding"/>
    <property type="evidence" value="ECO:0007669"/>
    <property type="project" value="UniProtKB-KW"/>
</dbReference>
<dbReference type="SUPFAM" id="SSF51197">
    <property type="entry name" value="Clavaminate synthase-like"/>
    <property type="match status" value="1"/>
</dbReference>
<dbReference type="GO" id="GO:0016491">
    <property type="term" value="F:oxidoreductase activity"/>
    <property type="evidence" value="ECO:0007669"/>
    <property type="project" value="UniProtKB-KW"/>
</dbReference>
<evidence type="ECO:0000256" key="4">
    <source>
        <dbReference type="SAM" id="MobiDB-lite"/>
    </source>
</evidence>
<evidence type="ECO:0000259" key="5">
    <source>
        <dbReference type="Pfam" id="PF14226"/>
    </source>
</evidence>
<organism evidence="6 7">
    <name type="scientific">Aegilops tauschii subsp. strangulata</name>
    <name type="common">Goatgrass</name>
    <dbReference type="NCBI Taxonomy" id="200361"/>
    <lineage>
        <taxon>Eukaryota</taxon>
        <taxon>Viridiplantae</taxon>
        <taxon>Streptophyta</taxon>
        <taxon>Embryophyta</taxon>
        <taxon>Tracheophyta</taxon>
        <taxon>Spermatophyta</taxon>
        <taxon>Magnoliopsida</taxon>
        <taxon>Liliopsida</taxon>
        <taxon>Poales</taxon>
        <taxon>Poaceae</taxon>
        <taxon>BOP clade</taxon>
        <taxon>Pooideae</taxon>
        <taxon>Triticodae</taxon>
        <taxon>Triticeae</taxon>
        <taxon>Triticinae</taxon>
        <taxon>Aegilops</taxon>
    </lineage>
</organism>
<dbReference type="Proteomes" id="UP000015105">
    <property type="component" value="Unassembled WGS sequence"/>
</dbReference>
<evidence type="ECO:0000256" key="2">
    <source>
        <dbReference type="ARBA" id="ARBA00023002"/>
    </source>
</evidence>
<keyword evidence="3" id="KW-0408">Iron</keyword>
<evidence type="ECO:0000256" key="1">
    <source>
        <dbReference type="ARBA" id="ARBA00022723"/>
    </source>
</evidence>
<keyword evidence="1" id="KW-0479">Metal-binding</keyword>